<organism evidence="2 3">
    <name type="scientific">Bifidobacterium pullorum</name>
    <dbReference type="NCBI Taxonomy" id="78448"/>
    <lineage>
        <taxon>Bacteria</taxon>
        <taxon>Bacillati</taxon>
        <taxon>Actinomycetota</taxon>
        <taxon>Actinomycetes</taxon>
        <taxon>Bifidobacteriales</taxon>
        <taxon>Bifidobacteriaceae</taxon>
        <taxon>Bifidobacterium</taxon>
    </lineage>
</organism>
<dbReference type="AlphaFoldDB" id="A0A7V8HR57"/>
<dbReference type="RefSeq" id="WP_227411062.1">
    <property type="nucleotide sequence ID" value="NZ_CAYKTB010000014.1"/>
</dbReference>
<name>A0A7V8HR57_9BIFI</name>
<comment type="caution">
    <text evidence="2">The sequence shown here is derived from an EMBL/GenBank/DDBJ whole genome shotgun (WGS) entry which is preliminary data.</text>
</comment>
<feature type="region of interest" description="Disordered" evidence="1">
    <location>
        <begin position="206"/>
        <end position="226"/>
    </location>
</feature>
<dbReference type="Proteomes" id="UP000029109">
    <property type="component" value="Unassembled WGS sequence"/>
</dbReference>
<protein>
    <submittedName>
        <fullName evidence="2">Uncharacterized protein</fullName>
    </submittedName>
</protein>
<evidence type="ECO:0000313" key="2">
    <source>
        <dbReference type="EMBL" id="KFI83790.1"/>
    </source>
</evidence>
<proteinExistence type="predicted"/>
<dbReference type="EMBL" id="JGZJ01000005">
    <property type="protein sequence ID" value="KFI83790.1"/>
    <property type="molecule type" value="Genomic_DNA"/>
</dbReference>
<reference evidence="2 3" key="1">
    <citation type="submission" date="2014-03" db="EMBL/GenBank/DDBJ databases">
        <title>Genomics of Bifidobacteria.</title>
        <authorList>
            <person name="Ventura M."/>
            <person name="Milani C."/>
            <person name="Lugli G.A."/>
        </authorList>
    </citation>
    <scope>NUCLEOTIDE SEQUENCE [LARGE SCALE GENOMIC DNA]</scope>
    <source>
        <strain evidence="2 3">LMG 21816</strain>
    </source>
</reference>
<accession>A0A7V8HR57</accession>
<gene>
    <name evidence="2" type="ORF">BPULL_1091</name>
</gene>
<evidence type="ECO:0000313" key="3">
    <source>
        <dbReference type="Proteomes" id="UP000029109"/>
    </source>
</evidence>
<evidence type="ECO:0000256" key="1">
    <source>
        <dbReference type="SAM" id="MobiDB-lite"/>
    </source>
</evidence>
<sequence length="226" mass="25303">MFSQPDFAGYTRNYSKESATQEFFRIFGFSPEVLRESAYRALRSATQTDDMHSQLSGAGSRFYHTFVEEVRAELDRLDEWTAKRDDDNQSSPRAYRADGLALAFVQGNSATGDLNKVLGLKKPLGNVTLVELQQSNPVPNREMTFEIFAGTAKSRPQTMWLVLYRREDDTVKLEVSLPAGVSEDGKVTGWDKRIILDDVTMSGSITEERTDERGEDGEVGVAISAR</sequence>